<proteinExistence type="predicted"/>
<evidence type="ECO:0000313" key="1">
    <source>
        <dbReference type="EMBL" id="GMS86118.1"/>
    </source>
</evidence>
<gene>
    <name evidence="1" type="ORF">PENTCL1PPCAC_8293</name>
</gene>
<keyword evidence="2" id="KW-1185">Reference proteome</keyword>
<reference evidence="1" key="1">
    <citation type="submission" date="2023-10" db="EMBL/GenBank/DDBJ databases">
        <title>Genome assembly of Pristionchus species.</title>
        <authorList>
            <person name="Yoshida K."/>
            <person name="Sommer R.J."/>
        </authorList>
    </citation>
    <scope>NUCLEOTIDE SEQUENCE</scope>
    <source>
        <strain evidence="1">RS0144</strain>
    </source>
</reference>
<dbReference type="AlphaFoldDB" id="A0AAV5SSJ5"/>
<feature type="non-terminal residue" evidence="1">
    <location>
        <position position="80"/>
    </location>
</feature>
<comment type="caution">
    <text evidence="1">The sequence shown here is derived from an EMBL/GenBank/DDBJ whole genome shotgun (WGS) entry which is preliminary data.</text>
</comment>
<organism evidence="1 2">
    <name type="scientific">Pristionchus entomophagus</name>
    <dbReference type="NCBI Taxonomy" id="358040"/>
    <lineage>
        <taxon>Eukaryota</taxon>
        <taxon>Metazoa</taxon>
        <taxon>Ecdysozoa</taxon>
        <taxon>Nematoda</taxon>
        <taxon>Chromadorea</taxon>
        <taxon>Rhabditida</taxon>
        <taxon>Rhabditina</taxon>
        <taxon>Diplogasteromorpha</taxon>
        <taxon>Diplogasteroidea</taxon>
        <taxon>Neodiplogasteridae</taxon>
        <taxon>Pristionchus</taxon>
    </lineage>
</organism>
<name>A0AAV5SSJ5_9BILA</name>
<dbReference type="Proteomes" id="UP001432027">
    <property type="component" value="Unassembled WGS sequence"/>
</dbReference>
<dbReference type="EMBL" id="BTSX01000002">
    <property type="protein sequence ID" value="GMS86118.1"/>
    <property type="molecule type" value="Genomic_DNA"/>
</dbReference>
<protein>
    <submittedName>
        <fullName evidence="1">Uncharacterized protein</fullName>
    </submittedName>
</protein>
<accession>A0AAV5SSJ5</accession>
<evidence type="ECO:0000313" key="2">
    <source>
        <dbReference type="Proteomes" id="UP001432027"/>
    </source>
</evidence>
<sequence length="80" mass="9592">MERRRRHQRRQNCRIRPLALKTDEAYEGYDDDWEPQKSLALKADGGRYKDESQSDYDAECANACYENAHDLLDWRLEDLK</sequence>